<dbReference type="SUPFAM" id="SSF56672">
    <property type="entry name" value="DNA/RNA polymerases"/>
    <property type="match status" value="1"/>
</dbReference>
<evidence type="ECO:0000313" key="1">
    <source>
        <dbReference type="EMBL" id="GFN81541.1"/>
    </source>
</evidence>
<dbReference type="Proteomes" id="UP000735302">
    <property type="component" value="Unassembled WGS sequence"/>
</dbReference>
<dbReference type="EMBL" id="BLXT01000945">
    <property type="protein sequence ID" value="GFN81541.1"/>
    <property type="molecule type" value="Genomic_DNA"/>
</dbReference>
<proteinExistence type="predicted"/>
<organism evidence="1 2">
    <name type="scientific">Plakobranchus ocellatus</name>
    <dbReference type="NCBI Taxonomy" id="259542"/>
    <lineage>
        <taxon>Eukaryota</taxon>
        <taxon>Metazoa</taxon>
        <taxon>Spiralia</taxon>
        <taxon>Lophotrochozoa</taxon>
        <taxon>Mollusca</taxon>
        <taxon>Gastropoda</taxon>
        <taxon>Heterobranchia</taxon>
        <taxon>Euthyneura</taxon>
        <taxon>Panpulmonata</taxon>
        <taxon>Sacoglossa</taxon>
        <taxon>Placobranchoidea</taxon>
        <taxon>Plakobranchidae</taxon>
        <taxon>Plakobranchus</taxon>
    </lineage>
</organism>
<comment type="caution">
    <text evidence="1">The sequence shown here is derived from an EMBL/GenBank/DDBJ whole genome shotgun (WGS) entry which is preliminary data.</text>
</comment>
<gene>
    <name evidence="1" type="ORF">PoB_000804700</name>
</gene>
<dbReference type="Gene3D" id="3.30.70.270">
    <property type="match status" value="1"/>
</dbReference>
<sequence length="88" mass="9857">MSFGMMNSGATLTRERAGLHGGLCRRPIGLHFNVRILKELFSRLQLAKFTLRPTKCVLGARTIHFLGHLLREGANGLQDENVEKFGLH</sequence>
<dbReference type="InterPro" id="IPR043128">
    <property type="entry name" value="Rev_trsase/Diguanyl_cyclase"/>
</dbReference>
<name>A0AAV3YFB4_9GAST</name>
<evidence type="ECO:0000313" key="2">
    <source>
        <dbReference type="Proteomes" id="UP000735302"/>
    </source>
</evidence>
<accession>A0AAV3YFB4</accession>
<dbReference type="AlphaFoldDB" id="A0AAV3YFB4"/>
<keyword evidence="2" id="KW-1185">Reference proteome</keyword>
<protein>
    <submittedName>
        <fullName evidence="1">Zinc finger protein</fullName>
    </submittedName>
</protein>
<reference evidence="1 2" key="1">
    <citation type="journal article" date="2021" name="Elife">
        <title>Chloroplast acquisition without the gene transfer in kleptoplastic sea slugs, Plakobranchus ocellatus.</title>
        <authorList>
            <person name="Maeda T."/>
            <person name="Takahashi S."/>
            <person name="Yoshida T."/>
            <person name="Shimamura S."/>
            <person name="Takaki Y."/>
            <person name="Nagai Y."/>
            <person name="Toyoda A."/>
            <person name="Suzuki Y."/>
            <person name="Arimoto A."/>
            <person name="Ishii H."/>
            <person name="Satoh N."/>
            <person name="Nishiyama T."/>
            <person name="Hasebe M."/>
            <person name="Maruyama T."/>
            <person name="Minagawa J."/>
            <person name="Obokata J."/>
            <person name="Shigenobu S."/>
        </authorList>
    </citation>
    <scope>NUCLEOTIDE SEQUENCE [LARGE SCALE GENOMIC DNA]</scope>
</reference>
<dbReference type="InterPro" id="IPR043502">
    <property type="entry name" value="DNA/RNA_pol_sf"/>
</dbReference>